<dbReference type="OrthoDB" id="3268932at2"/>
<dbReference type="AlphaFoldDB" id="A0A2I1I3C2"/>
<protein>
    <submittedName>
        <fullName evidence="3">Pilus assembly protein TadE</fullName>
    </submittedName>
</protein>
<reference evidence="3 4" key="1">
    <citation type="submission" date="2017-12" db="EMBL/GenBank/DDBJ databases">
        <title>Phylogenetic diversity of female urinary microbiome.</title>
        <authorList>
            <person name="Thomas-White K."/>
            <person name="Wolfe A.J."/>
        </authorList>
    </citation>
    <scope>NUCLEOTIDE SEQUENCE [LARGE SCALE GENOMIC DNA]</scope>
    <source>
        <strain evidence="3 4">UMB0250</strain>
    </source>
</reference>
<dbReference type="Proteomes" id="UP000234545">
    <property type="component" value="Unassembled WGS sequence"/>
</dbReference>
<evidence type="ECO:0000259" key="2">
    <source>
        <dbReference type="Pfam" id="PF13400"/>
    </source>
</evidence>
<organism evidence="3 4">
    <name type="scientific">Schaalia turicensis</name>
    <dbReference type="NCBI Taxonomy" id="131111"/>
    <lineage>
        <taxon>Bacteria</taxon>
        <taxon>Bacillati</taxon>
        <taxon>Actinomycetota</taxon>
        <taxon>Actinomycetes</taxon>
        <taxon>Actinomycetales</taxon>
        <taxon>Actinomycetaceae</taxon>
        <taxon>Schaalia</taxon>
    </lineage>
</organism>
<keyword evidence="1" id="KW-1133">Transmembrane helix</keyword>
<evidence type="ECO:0000256" key="1">
    <source>
        <dbReference type="SAM" id="Phobius"/>
    </source>
</evidence>
<comment type="caution">
    <text evidence="3">The sequence shown here is derived from an EMBL/GenBank/DDBJ whole genome shotgun (WGS) entry which is preliminary data.</text>
</comment>
<dbReference type="InterPro" id="IPR021202">
    <property type="entry name" value="Rv3654c-like"/>
</dbReference>
<name>A0A2I1I3C2_9ACTO</name>
<gene>
    <name evidence="3" type="ORF">CYJ25_08675</name>
</gene>
<proteinExistence type="predicted"/>
<evidence type="ECO:0000313" key="4">
    <source>
        <dbReference type="Proteomes" id="UP000234545"/>
    </source>
</evidence>
<evidence type="ECO:0000313" key="3">
    <source>
        <dbReference type="EMBL" id="PKY65620.1"/>
    </source>
</evidence>
<feature type="domain" description="Putative Flp pilus-assembly TadG-like N-terminal" evidence="2">
    <location>
        <begin position="7"/>
        <end position="53"/>
    </location>
</feature>
<sequence>MEKEEGSGTILVTAICALALICLLVIVFAGALYSAKARLDAIADLGALAGADASATAQWEDVGSRPCELAGDVVARNDADLESCEVVESDTRIVVRQSVVVMSIPVTLRSRARAGPVNE</sequence>
<keyword evidence="1" id="KW-0812">Transmembrane</keyword>
<accession>A0A2I1I3C2</accession>
<keyword evidence="1" id="KW-0472">Membrane</keyword>
<dbReference type="InterPro" id="IPR028087">
    <property type="entry name" value="Tad_N"/>
</dbReference>
<dbReference type="NCBIfam" id="TIGR03816">
    <property type="entry name" value="tadE_like_DECH"/>
    <property type="match status" value="1"/>
</dbReference>
<feature type="transmembrane region" description="Helical" evidence="1">
    <location>
        <begin position="12"/>
        <end position="33"/>
    </location>
</feature>
<dbReference type="Pfam" id="PF13400">
    <property type="entry name" value="Tad"/>
    <property type="match status" value="1"/>
</dbReference>
<dbReference type="EMBL" id="PKKJ01000021">
    <property type="protein sequence ID" value="PKY65620.1"/>
    <property type="molecule type" value="Genomic_DNA"/>
</dbReference>